<organism evidence="1 2">
    <name type="scientific">Olivibacter ginsenosidimutans</name>
    <dbReference type="NCBI Taxonomy" id="1176537"/>
    <lineage>
        <taxon>Bacteria</taxon>
        <taxon>Pseudomonadati</taxon>
        <taxon>Bacteroidota</taxon>
        <taxon>Sphingobacteriia</taxon>
        <taxon>Sphingobacteriales</taxon>
        <taxon>Sphingobacteriaceae</taxon>
        <taxon>Olivibacter</taxon>
    </lineage>
</organism>
<reference evidence="2" key="1">
    <citation type="journal article" date="2019" name="Int. J. Syst. Evol. Microbiol.">
        <title>The Global Catalogue of Microorganisms (GCM) 10K type strain sequencing project: providing services to taxonomists for standard genome sequencing and annotation.</title>
        <authorList>
            <consortium name="The Broad Institute Genomics Platform"/>
            <consortium name="The Broad Institute Genome Sequencing Center for Infectious Disease"/>
            <person name="Wu L."/>
            <person name="Ma J."/>
        </authorList>
    </citation>
    <scope>NUCLEOTIDE SEQUENCE [LARGE SCALE GENOMIC DNA]</scope>
    <source>
        <strain evidence="2">JCM 18200</strain>
    </source>
</reference>
<gene>
    <name evidence="1" type="ORF">GCM10023231_01900</name>
</gene>
<comment type="caution">
    <text evidence="1">The sequence shown here is derived from an EMBL/GenBank/DDBJ whole genome shotgun (WGS) entry which is preliminary data.</text>
</comment>
<dbReference type="SUPFAM" id="SSF53756">
    <property type="entry name" value="UDP-Glycosyltransferase/glycogen phosphorylase"/>
    <property type="match status" value="1"/>
</dbReference>
<evidence type="ECO:0000313" key="2">
    <source>
        <dbReference type="Proteomes" id="UP001501411"/>
    </source>
</evidence>
<proteinExistence type="predicted"/>
<dbReference type="Proteomes" id="UP001501411">
    <property type="component" value="Unassembled WGS sequence"/>
</dbReference>
<accession>A0ABP9AF53</accession>
<name>A0ABP9AF53_9SPHI</name>
<protein>
    <submittedName>
        <fullName evidence="1">Glycosyltransferase family 4 protein</fullName>
    </submittedName>
</protein>
<dbReference type="RefSeq" id="WP_345229807.1">
    <property type="nucleotide sequence ID" value="NZ_BAABIQ010000002.1"/>
</dbReference>
<dbReference type="Pfam" id="PF13692">
    <property type="entry name" value="Glyco_trans_1_4"/>
    <property type="match status" value="1"/>
</dbReference>
<evidence type="ECO:0000313" key="1">
    <source>
        <dbReference type="EMBL" id="GAA4778904.1"/>
    </source>
</evidence>
<dbReference type="Gene3D" id="3.40.50.2000">
    <property type="entry name" value="Glycogen Phosphorylase B"/>
    <property type="match status" value="1"/>
</dbReference>
<dbReference type="PANTHER" id="PTHR12526">
    <property type="entry name" value="GLYCOSYLTRANSFERASE"/>
    <property type="match status" value="1"/>
</dbReference>
<keyword evidence="2" id="KW-1185">Reference proteome</keyword>
<sequence length="330" mass="37618">MQLDTTKPLRILTWHIHGSYLYYLTQTPCIFYLPVKTDPSEGYNGRGGTFPWGDNVIEVSIDEIKNIAFDCILFQSHKNYLIDQYEILTEKQRELPKIYLEHDPPREVPTDTRHPVDDPNMLLVHVTHFNRLMWNNNRTPTRVIEHGVILPEKISYTGTKARGIVVINNIAKRRRRLGLDIFQEVRQKIPLDLVGMNSKEVGGLGEIPLPELPAFLTQYRFFFNPIRYTSMGLAVCEAMLAGMPIVGLATTEMAVAIENGVSGYIHTNVDDLIYKMKLLLNDLSHSQKLSQGAKAAAERQFNIQRFVADWLETFQQETAGNTSQQSLSLS</sequence>
<dbReference type="EMBL" id="BAABIQ010000002">
    <property type="protein sequence ID" value="GAA4778904.1"/>
    <property type="molecule type" value="Genomic_DNA"/>
</dbReference>